<evidence type="ECO:0000256" key="3">
    <source>
        <dbReference type="ARBA" id="ARBA00022691"/>
    </source>
</evidence>
<sequence>MSPQVESGSRHYWDRTWSRFLRHQGMIAPSAKLIQQLIPHLRRNDWVLDLGCGEGRNTIYLSRIGYQSVGLDLSRKAVQVLANNLFEEEVRAVGMVGDARRLPFRAAVFDGLVAHHLFDHLDGKGFEAAFAEARRVLRPGGVMLLTMGSFGHLRADAHVACRDDGSLVFTAGPNKGMLVRPFEAAPLHDLEAQGWDVLKDELTPRGSKIMVLRRRDSSGPAAV</sequence>
<reference evidence="5 6" key="1">
    <citation type="submission" date="2018-05" db="EMBL/GenBank/DDBJ databases">
        <title>A metagenomic window into the 2 km-deep terrestrial subsurface aquifer revealed taxonomically and functionally diverse microbial community comprising novel uncultured bacterial lineages.</title>
        <authorList>
            <person name="Kadnikov V.V."/>
            <person name="Mardanov A.V."/>
            <person name="Beletsky A.V."/>
            <person name="Banks D."/>
            <person name="Pimenov N.V."/>
            <person name="Frank Y.A."/>
            <person name="Karnachuk O.V."/>
            <person name="Ravin N.V."/>
        </authorList>
    </citation>
    <scope>NUCLEOTIDE SEQUENCE [LARGE SCALE GENOMIC DNA]</scope>
    <source>
        <strain evidence="5">BY5</strain>
    </source>
</reference>
<dbReference type="Gene3D" id="3.40.50.150">
    <property type="entry name" value="Vaccinia Virus protein VP39"/>
    <property type="match status" value="1"/>
</dbReference>
<evidence type="ECO:0000313" key="6">
    <source>
        <dbReference type="Proteomes" id="UP000252355"/>
    </source>
</evidence>
<evidence type="ECO:0000256" key="2">
    <source>
        <dbReference type="ARBA" id="ARBA00022679"/>
    </source>
</evidence>
<dbReference type="InterPro" id="IPR029063">
    <property type="entry name" value="SAM-dependent_MTases_sf"/>
</dbReference>
<evidence type="ECO:0000313" key="5">
    <source>
        <dbReference type="EMBL" id="RCK81778.1"/>
    </source>
</evidence>
<accession>A0A367ZUH2</accession>
<dbReference type="CDD" id="cd02440">
    <property type="entry name" value="AdoMet_MTases"/>
    <property type="match status" value="1"/>
</dbReference>
<evidence type="ECO:0000256" key="1">
    <source>
        <dbReference type="ARBA" id="ARBA00022603"/>
    </source>
</evidence>
<dbReference type="AlphaFoldDB" id="A0A367ZUH2"/>
<dbReference type="PANTHER" id="PTHR43464">
    <property type="entry name" value="METHYLTRANSFERASE"/>
    <property type="match status" value="1"/>
</dbReference>
<dbReference type="InterPro" id="IPR013216">
    <property type="entry name" value="Methyltransf_11"/>
</dbReference>
<comment type="caution">
    <text evidence="5">The sequence shown here is derived from an EMBL/GenBank/DDBJ whole genome shotgun (WGS) entry which is preliminary data.</text>
</comment>
<proteinExistence type="predicted"/>
<name>A0A367ZUH2_9BACT</name>
<gene>
    <name evidence="5" type="ORF">OZSIB_0912</name>
</gene>
<dbReference type="Pfam" id="PF08241">
    <property type="entry name" value="Methyltransf_11"/>
    <property type="match status" value="1"/>
</dbReference>
<dbReference type="GO" id="GO:0032259">
    <property type="term" value="P:methylation"/>
    <property type="evidence" value="ECO:0007669"/>
    <property type="project" value="UniProtKB-KW"/>
</dbReference>
<keyword evidence="3" id="KW-0949">S-adenosyl-L-methionine</keyword>
<dbReference type="GO" id="GO:0008757">
    <property type="term" value="F:S-adenosylmethionine-dependent methyltransferase activity"/>
    <property type="evidence" value="ECO:0007669"/>
    <property type="project" value="InterPro"/>
</dbReference>
<keyword evidence="1 5" id="KW-0489">Methyltransferase</keyword>
<organism evidence="5 6">
    <name type="scientific">Candidatus Ozemobacter sibiricus</name>
    <dbReference type="NCBI Taxonomy" id="2268124"/>
    <lineage>
        <taxon>Bacteria</taxon>
        <taxon>Candidatus Ozemobacteria</taxon>
        <taxon>Candidatus Ozemobacterales</taxon>
        <taxon>Candidatus Ozemobacteraceae</taxon>
        <taxon>Candidatus Ozemobacter</taxon>
    </lineage>
</organism>
<keyword evidence="2 5" id="KW-0808">Transferase</keyword>
<dbReference type="PANTHER" id="PTHR43464:SF19">
    <property type="entry name" value="UBIQUINONE BIOSYNTHESIS O-METHYLTRANSFERASE, MITOCHONDRIAL"/>
    <property type="match status" value="1"/>
</dbReference>
<dbReference type="SUPFAM" id="SSF53335">
    <property type="entry name" value="S-adenosyl-L-methionine-dependent methyltransferases"/>
    <property type="match status" value="1"/>
</dbReference>
<protein>
    <submittedName>
        <fullName evidence="5">Methyltransferase</fullName>
    </submittedName>
</protein>
<feature type="domain" description="Methyltransferase type 11" evidence="4">
    <location>
        <begin position="48"/>
        <end position="144"/>
    </location>
</feature>
<evidence type="ECO:0000259" key="4">
    <source>
        <dbReference type="Pfam" id="PF08241"/>
    </source>
</evidence>
<dbReference type="Proteomes" id="UP000252355">
    <property type="component" value="Unassembled WGS sequence"/>
</dbReference>
<dbReference type="EMBL" id="QOQW01000001">
    <property type="protein sequence ID" value="RCK81778.1"/>
    <property type="molecule type" value="Genomic_DNA"/>
</dbReference>